<keyword evidence="1" id="KW-0413">Isomerase</keyword>
<evidence type="ECO:0000256" key="1">
    <source>
        <dbReference type="PROSITE-ProRule" id="PRU00278"/>
    </source>
</evidence>
<dbReference type="GO" id="GO:0003755">
    <property type="term" value="F:peptidyl-prolyl cis-trans isomerase activity"/>
    <property type="evidence" value="ECO:0007669"/>
    <property type="project" value="UniProtKB-KW"/>
</dbReference>
<feature type="domain" description="PpiC" evidence="3">
    <location>
        <begin position="140"/>
        <end position="231"/>
    </location>
</feature>
<reference evidence="4" key="1">
    <citation type="submission" date="2024-07" db="EMBL/GenBank/DDBJ databases">
        <title>Complete genome sequence of Prevotella sp. YM-2024 GTC17253.</title>
        <authorList>
            <person name="Hayashi M."/>
            <person name="Muto Y."/>
            <person name="Tanaka K."/>
            <person name="Niwa H."/>
        </authorList>
    </citation>
    <scope>NUCLEOTIDE SEQUENCE</scope>
    <source>
        <strain evidence="4">GTC17253</strain>
    </source>
</reference>
<dbReference type="InterPro" id="IPR046357">
    <property type="entry name" value="PPIase_dom_sf"/>
</dbReference>
<organism evidence="4">
    <name type="scientific">Prevotella sp. GTC17253</name>
    <dbReference type="NCBI Taxonomy" id="3236793"/>
    <lineage>
        <taxon>Bacteria</taxon>
        <taxon>Pseudomonadati</taxon>
        <taxon>Bacteroidota</taxon>
        <taxon>Bacteroidia</taxon>
        <taxon>Bacteroidales</taxon>
        <taxon>Prevotellaceae</taxon>
        <taxon>Prevotella</taxon>
    </lineage>
</organism>
<dbReference type="Pfam" id="PF13616">
    <property type="entry name" value="Rotamase_3"/>
    <property type="match status" value="1"/>
</dbReference>
<proteinExistence type="predicted"/>
<dbReference type="InterPro" id="IPR000297">
    <property type="entry name" value="PPIase_PpiC"/>
</dbReference>
<dbReference type="PROSITE" id="PS50198">
    <property type="entry name" value="PPIC_PPIASE_2"/>
    <property type="match status" value="1"/>
</dbReference>
<feature type="chain" id="PRO_5044281466" description="PpiC domain-containing protein" evidence="2">
    <location>
        <begin position="23"/>
        <end position="473"/>
    </location>
</feature>
<dbReference type="PANTHER" id="PTHR47245">
    <property type="entry name" value="PEPTIDYLPROLYL ISOMERASE"/>
    <property type="match status" value="1"/>
</dbReference>
<evidence type="ECO:0000256" key="2">
    <source>
        <dbReference type="SAM" id="SignalP"/>
    </source>
</evidence>
<dbReference type="AlphaFoldDB" id="A0AB33IWK4"/>
<evidence type="ECO:0000259" key="3">
    <source>
        <dbReference type="PROSITE" id="PS50198"/>
    </source>
</evidence>
<accession>A0AB33IWK4</accession>
<keyword evidence="1" id="KW-0697">Rotamase</keyword>
<sequence>MRRTPSALLLVGMLLTGSMVFGQTADPVVMTINGKAVTRSEFEYSYNKNNAAGVIDKKSVEDYLPLFVDYKLKIEAALDARLDTLSSFRSNLAAYRSGQARSAMVSGMDAEVVARSLYEDVKRRTAANGGLYKVAQIYLHVGQRAPRSAEMAARQRIDSIYRVLQRGDDFAALARRSSEDKRSAARGGELPWMQRGEMLAEVETAMLALKVGEMSRPFESPSGFHIIKLIEKRDFLPYDSVHADLLKWVERQNVRKRMTGRRIRQIVETLQTDSSRTMDDRRIISGSRDFLMQEYRDGLLLYDICSRRVWDSAARDEAGLERYFRKNKKKYRWGQPRYKGIAYYAKTKKELKAVKKLLKTADFNSWADMIKRTFSQDGVTTVRARQGLFKPGDDLLVDAKVFGNGVGRSATVEGYPYMAVYGKKLKAPKSIDDVRHLVVADYQEEREKDWVNGLRKKYTVSIDRDVLQTVNKH</sequence>
<protein>
    <recommendedName>
        <fullName evidence="3">PpiC domain-containing protein</fullName>
    </recommendedName>
</protein>
<gene>
    <name evidence="4" type="ORF">GTC17253_22720</name>
</gene>
<dbReference type="InterPro" id="IPR050245">
    <property type="entry name" value="PrsA_foldase"/>
</dbReference>
<dbReference type="EMBL" id="AP035785">
    <property type="protein sequence ID" value="BFO72306.1"/>
    <property type="molecule type" value="Genomic_DNA"/>
</dbReference>
<feature type="signal peptide" evidence="2">
    <location>
        <begin position="1"/>
        <end position="22"/>
    </location>
</feature>
<dbReference type="PANTHER" id="PTHR47245:SF2">
    <property type="entry name" value="PEPTIDYL-PROLYL CIS-TRANS ISOMERASE HP_0175-RELATED"/>
    <property type="match status" value="1"/>
</dbReference>
<name>A0AB33IWK4_9BACT</name>
<dbReference type="Gene3D" id="3.10.50.40">
    <property type="match status" value="1"/>
</dbReference>
<dbReference type="SUPFAM" id="SSF54534">
    <property type="entry name" value="FKBP-like"/>
    <property type="match status" value="1"/>
</dbReference>
<keyword evidence="2" id="KW-0732">Signal</keyword>
<evidence type="ECO:0000313" key="4">
    <source>
        <dbReference type="EMBL" id="BFO72306.1"/>
    </source>
</evidence>